<evidence type="ECO:0000313" key="7">
    <source>
        <dbReference type="EMBL" id="SDF23396.1"/>
    </source>
</evidence>
<dbReference type="GO" id="GO:0015658">
    <property type="term" value="F:branched-chain amino acid transmembrane transporter activity"/>
    <property type="evidence" value="ECO:0007669"/>
    <property type="project" value="TreeGrafter"/>
</dbReference>
<keyword evidence="2" id="KW-0813">Transport</keyword>
<evidence type="ECO:0000256" key="5">
    <source>
        <dbReference type="ARBA" id="ARBA00022970"/>
    </source>
</evidence>
<name>A0A1G7JEQ1_9RHOB</name>
<evidence type="ECO:0000259" key="6">
    <source>
        <dbReference type="PROSITE" id="PS50893"/>
    </source>
</evidence>
<evidence type="ECO:0000256" key="4">
    <source>
        <dbReference type="ARBA" id="ARBA00022840"/>
    </source>
</evidence>
<dbReference type="GO" id="GO:0015807">
    <property type="term" value="P:L-amino acid transport"/>
    <property type="evidence" value="ECO:0007669"/>
    <property type="project" value="TreeGrafter"/>
</dbReference>
<proteinExistence type="inferred from homology"/>
<dbReference type="InterPro" id="IPR017871">
    <property type="entry name" value="ABC_transporter-like_CS"/>
</dbReference>
<dbReference type="SMART" id="SM00382">
    <property type="entry name" value="AAA"/>
    <property type="match status" value="1"/>
</dbReference>
<feature type="domain" description="ABC transporter" evidence="6">
    <location>
        <begin position="5"/>
        <end position="227"/>
    </location>
</feature>
<dbReference type="Gene3D" id="3.40.50.300">
    <property type="entry name" value="P-loop containing nucleotide triphosphate hydrolases"/>
    <property type="match status" value="1"/>
</dbReference>
<protein>
    <submittedName>
        <fullName evidence="7">Amino acid/amide ABC transporter ATP-binding protein 2, HAAT family</fullName>
    </submittedName>
</protein>
<dbReference type="Pfam" id="PF00005">
    <property type="entry name" value="ABC_tran"/>
    <property type="match status" value="1"/>
</dbReference>
<gene>
    <name evidence="7" type="ORF">SAMN04488567_3695</name>
</gene>
<sequence>MSALLEVEELTAAYGQVQALFGVSLKLEEGEALALMGRNGMGKTTTIACITRMLGARSGRIAFAGHDLGRLPSHKAARLGLGLVPEGRRAFRGLTVRENLMAAARKGEWTFDKVAELFPRLAERADQKAETLSGGEQQMLVIGRALMTNPRLLILDEATEGLAPVVRQEIWAAIRALKARGQSILIVDKSLKELATVADRCTVLERGRDVWHGTPAKLTPDLAHRFLGV</sequence>
<dbReference type="SUPFAM" id="SSF52540">
    <property type="entry name" value="P-loop containing nucleoside triphosphate hydrolases"/>
    <property type="match status" value="1"/>
</dbReference>
<dbReference type="PROSITE" id="PS00211">
    <property type="entry name" value="ABC_TRANSPORTER_1"/>
    <property type="match status" value="1"/>
</dbReference>
<evidence type="ECO:0000256" key="3">
    <source>
        <dbReference type="ARBA" id="ARBA00022741"/>
    </source>
</evidence>
<keyword evidence="8" id="KW-1185">Reference proteome</keyword>
<dbReference type="InterPro" id="IPR003439">
    <property type="entry name" value="ABC_transporter-like_ATP-bd"/>
</dbReference>
<reference evidence="8" key="1">
    <citation type="submission" date="2016-10" db="EMBL/GenBank/DDBJ databases">
        <authorList>
            <person name="Varghese N."/>
            <person name="Submissions S."/>
        </authorList>
    </citation>
    <scope>NUCLEOTIDE SEQUENCE [LARGE SCALE GENOMIC DNA]</scope>
    <source>
        <strain evidence="8">DSM 21424</strain>
    </source>
</reference>
<dbReference type="STRING" id="521013.SAMN04488567_3695"/>
<dbReference type="EMBL" id="FNAT01000009">
    <property type="protein sequence ID" value="SDF23396.1"/>
    <property type="molecule type" value="Genomic_DNA"/>
</dbReference>
<dbReference type="GO" id="GO:0005524">
    <property type="term" value="F:ATP binding"/>
    <property type="evidence" value="ECO:0007669"/>
    <property type="project" value="UniProtKB-KW"/>
</dbReference>
<dbReference type="InterPro" id="IPR052156">
    <property type="entry name" value="BCAA_Transport_ATP-bd_LivF"/>
</dbReference>
<organism evidence="7 8">
    <name type="scientific">Limimaricola pyoseonensis</name>
    <dbReference type="NCBI Taxonomy" id="521013"/>
    <lineage>
        <taxon>Bacteria</taxon>
        <taxon>Pseudomonadati</taxon>
        <taxon>Pseudomonadota</taxon>
        <taxon>Alphaproteobacteria</taxon>
        <taxon>Rhodobacterales</taxon>
        <taxon>Paracoccaceae</taxon>
        <taxon>Limimaricola</taxon>
    </lineage>
</organism>
<keyword evidence="4 7" id="KW-0067">ATP-binding</keyword>
<dbReference type="OrthoDB" id="9806149at2"/>
<dbReference type="PROSITE" id="PS50893">
    <property type="entry name" value="ABC_TRANSPORTER_2"/>
    <property type="match status" value="1"/>
</dbReference>
<dbReference type="GO" id="GO:0016887">
    <property type="term" value="F:ATP hydrolysis activity"/>
    <property type="evidence" value="ECO:0007669"/>
    <property type="project" value="InterPro"/>
</dbReference>
<dbReference type="CDD" id="cd03224">
    <property type="entry name" value="ABC_TM1139_LivF_branched"/>
    <property type="match status" value="1"/>
</dbReference>
<accession>A0A1G7JEQ1</accession>
<evidence type="ECO:0000256" key="1">
    <source>
        <dbReference type="ARBA" id="ARBA00005417"/>
    </source>
</evidence>
<keyword evidence="5" id="KW-0029">Amino-acid transport</keyword>
<evidence type="ECO:0000256" key="2">
    <source>
        <dbReference type="ARBA" id="ARBA00022448"/>
    </source>
</evidence>
<comment type="similarity">
    <text evidence="1">Belongs to the ABC transporter superfamily.</text>
</comment>
<dbReference type="Proteomes" id="UP000198922">
    <property type="component" value="Unassembled WGS sequence"/>
</dbReference>
<dbReference type="InterPro" id="IPR027417">
    <property type="entry name" value="P-loop_NTPase"/>
</dbReference>
<dbReference type="RefSeq" id="WP_090114432.1">
    <property type="nucleotide sequence ID" value="NZ_FNAT01000009.1"/>
</dbReference>
<keyword evidence="3" id="KW-0547">Nucleotide-binding</keyword>
<dbReference type="InterPro" id="IPR003593">
    <property type="entry name" value="AAA+_ATPase"/>
</dbReference>
<evidence type="ECO:0000313" key="8">
    <source>
        <dbReference type="Proteomes" id="UP000198922"/>
    </source>
</evidence>
<dbReference type="AlphaFoldDB" id="A0A1G7JEQ1"/>
<dbReference type="PANTHER" id="PTHR43820:SF2">
    <property type="entry name" value="ABC TRANSPORTER ATP-BINDING PROTEIN"/>
    <property type="match status" value="1"/>
</dbReference>
<dbReference type="PANTHER" id="PTHR43820">
    <property type="entry name" value="HIGH-AFFINITY BRANCHED-CHAIN AMINO ACID TRANSPORT ATP-BINDING PROTEIN LIVF"/>
    <property type="match status" value="1"/>
</dbReference>